<keyword evidence="1" id="KW-1133">Transmembrane helix</keyword>
<protein>
    <recommendedName>
        <fullName evidence="1">Small-conductance mechanosensitive channel</fullName>
    </recommendedName>
</protein>
<dbReference type="PANTHER" id="PTHR30221">
    <property type="entry name" value="SMALL-CONDUCTANCE MECHANOSENSITIVE CHANNEL"/>
    <property type="match status" value="1"/>
</dbReference>
<evidence type="ECO:0000313" key="5">
    <source>
        <dbReference type="EMBL" id="QXT39894.1"/>
    </source>
</evidence>
<organism evidence="5 6">
    <name type="scientific">Gymnodinialimonas ceratoperidinii</name>
    <dbReference type="NCBI Taxonomy" id="2856823"/>
    <lineage>
        <taxon>Bacteria</taxon>
        <taxon>Pseudomonadati</taxon>
        <taxon>Pseudomonadota</taxon>
        <taxon>Alphaproteobacteria</taxon>
        <taxon>Rhodobacterales</taxon>
        <taxon>Paracoccaceae</taxon>
        <taxon>Gymnodinialimonas</taxon>
    </lineage>
</organism>
<feature type="transmembrane region" description="Helical" evidence="1">
    <location>
        <begin position="25"/>
        <end position="47"/>
    </location>
</feature>
<dbReference type="Proteomes" id="UP000825009">
    <property type="component" value="Chromosome"/>
</dbReference>
<comment type="function">
    <text evidence="1">Mechanosensitive channel that participates in the regulation of osmotic pressure changes within the cell, opening in response to stretch forces in the membrane lipid bilayer, without the need for other proteins. Contributes to normal resistance to hypoosmotic shock. Forms an ion channel of 1.0 nanosiemens conductance with a slight preference for anions.</text>
</comment>
<accession>A0A8F6YAF7</accession>
<dbReference type="Pfam" id="PF05552">
    <property type="entry name" value="MS_channel_1st_1"/>
    <property type="match status" value="1"/>
</dbReference>
<feature type="transmembrane region" description="Helical" evidence="1">
    <location>
        <begin position="68"/>
        <end position="90"/>
    </location>
</feature>
<feature type="region of interest" description="Disordered" evidence="2">
    <location>
        <begin position="281"/>
        <end position="321"/>
    </location>
</feature>
<keyword evidence="1" id="KW-1003">Cell membrane</keyword>
<keyword evidence="6" id="KW-1185">Reference proteome</keyword>
<dbReference type="InterPro" id="IPR045275">
    <property type="entry name" value="MscS_archaea/bacteria_type"/>
</dbReference>
<feature type="compositionally biased region" description="Basic and acidic residues" evidence="2">
    <location>
        <begin position="281"/>
        <end position="294"/>
    </location>
</feature>
<proteinExistence type="inferred from homology"/>
<reference evidence="5 6" key="1">
    <citation type="submission" date="2021-07" db="EMBL/GenBank/DDBJ databases">
        <title>A novel Jannaschia species isolated from marine dinoflagellate Ceratoperidinium margalefii.</title>
        <authorList>
            <person name="Jiang Y."/>
            <person name="Li Z."/>
        </authorList>
    </citation>
    <scope>NUCLEOTIDE SEQUENCE [LARGE SCALE GENOMIC DNA]</scope>
    <source>
        <strain evidence="5 6">J12C1-MA-4</strain>
    </source>
</reference>
<keyword evidence="1" id="KW-0997">Cell inner membrane</keyword>
<dbReference type="AlphaFoldDB" id="A0A8F6YAF7"/>
<keyword evidence="1" id="KW-0407">Ion channel</keyword>
<keyword evidence="1" id="KW-0472">Membrane</keyword>
<dbReference type="EMBL" id="CP079194">
    <property type="protein sequence ID" value="QXT39894.1"/>
    <property type="molecule type" value="Genomic_DNA"/>
</dbReference>
<dbReference type="GO" id="GO:0005886">
    <property type="term" value="C:plasma membrane"/>
    <property type="evidence" value="ECO:0007669"/>
    <property type="project" value="UniProtKB-SubCell"/>
</dbReference>
<dbReference type="InterPro" id="IPR008910">
    <property type="entry name" value="MSC_TM_helix"/>
</dbReference>
<evidence type="ECO:0000313" key="6">
    <source>
        <dbReference type="Proteomes" id="UP000825009"/>
    </source>
</evidence>
<dbReference type="KEGG" id="gce:KYE46_01125"/>
<comment type="subunit">
    <text evidence="1">Homoheptamer.</text>
</comment>
<dbReference type="PANTHER" id="PTHR30221:SF1">
    <property type="entry name" value="SMALL-CONDUCTANCE MECHANOSENSITIVE CHANNEL"/>
    <property type="match status" value="1"/>
</dbReference>
<evidence type="ECO:0000256" key="1">
    <source>
        <dbReference type="RuleBase" id="RU369025"/>
    </source>
</evidence>
<sequence>MEEVDANPGLIFDQIDGWLDGLFRLLPNIAVALVVLVLFWFLAKWIGGLIRRMAMRRDRDSLGEVGGSLVRWGLVVVGFMLAVTIVAPTISPGDLIAGLGVSSVAIGFAFKDILQNMLAGVLILLRQPFEVGDQIVSGGHEGTVEKIETRATFITTYDGRRVVIPNADIYTDSVVVNTAFETRRSEYDIGIGCSDDWDKARRLMEETCAGVDGVESDPAPETIPIELGDSANVVRLRWWTKSDRASQIHVFGTVLQEVYKALDADGIDMPYPTQVHLFHDQTEETDGDRTKQREGWPASGDDPRPAREADRKARKSGGDAD</sequence>
<comment type="subcellular location">
    <subcellularLocation>
        <location evidence="1">Cell inner membrane</location>
        <topology evidence="1">Multi-pass membrane protein</topology>
    </subcellularLocation>
</comment>
<dbReference type="Pfam" id="PF00924">
    <property type="entry name" value="MS_channel_2nd"/>
    <property type="match status" value="1"/>
</dbReference>
<feature type="domain" description="Mechanosensitive ion channel MscS" evidence="3">
    <location>
        <begin position="112"/>
        <end position="174"/>
    </location>
</feature>
<feature type="domain" description="Mechanosensitive ion channel MscS C-terminal" evidence="4">
    <location>
        <begin position="186"/>
        <end position="269"/>
    </location>
</feature>
<dbReference type="RefSeq" id="WP_219002871.1">
    <property type="nucleotide sequence ID" value="NZ_CP079194.1"/>
</dbReference>
<gene>
    <name evidence="5" type="ORF">KYE46_01125</name>
</gene>
<keyword evidence="1" id="KW-0812">Transmembrane</keyword>
<evidence type="ECO:0000256" key="2">
    <source>
        <dbReference type="SAM" id="MobiDB-lite"/>
    </source>
</evidence>
<keyword evidence="1" id="KW-0813">Transport</keyword>
<comment type="similarity">
    <text evidence="1">Belongs to the MscS (TC 1.A.23) family.</text>
</comment>
<comment type="caution">
    <text evidence="1">Lacks conserved residue(s) required for the propagation of feature annotation.</text>
</comment>
<dbReference type="InterPro" id="IPR049278">
    <property type="entry name" value="MS_channel_C"/>
</dbReference>
<dbReference type="InterPro" id="IPR006685">
    <property type="entry name" value="MscS_channel_2nd"/>
</dbReference>
<evidence type="ECO:0000259" key="4">
    <source>
        <dbReference type="Pfam" id="PF21082"/>
    </source>
</evidence>
<feature type="compositionally biased region" description="Basic and acidic residues" evidence="2">
    <location>
        <begin position="301"/>
        <end position="321"/>
    </location>
</feature>
<evidence type="ECO:0000259" key="3">
    <source>
        <dbReference type="Pfam" id="PF00924"/>
    </source>
</evidence>
<keyword evidence="1" id="KW-0406">Ion transport</keyword>
<dbReference type="GO" id="GO:0008381">
    <property type="term" value="F:mechanosensitive monoatomic ion channel activity"/>
    <property type="evidence" value="ECO:0007669"/>
    <property type="project" value="InterPro"/>
</dbReference>
<dbReference type="Pfam" id="PF21082">
    <property type="entry name" value="MS_channel_3rd"/>
    <property type="match status" value="1"/>
</dbReference>
<name>A0A8F6YAF7_9RHOB</name>